<keyword evidence="2" id="KW-1185">Reference proteome</keyword>
<dbReference type="EMBL" id="FNBK01000044">
    <property type="protein sequence ID" value="SDG43899.1"/>
    <property type="molecule type" value="Genomic_DNA"/>
</dbReference>
<dbReference type="Pfam" id="PF25924">
    <property type="entry name" value="MJECL33"/>
    <property type="match status" value="1"/>
</dbReference>
<evidence type="ECO:0000313" key="1">
    <source>
        <dbReference type="EMBL" id="SDG43899.1"/>
    </source>
</evidence>
<organism evidence="1 2">
    <name type="scientific">Halorientalis regularis</name>
    <dbReference type="NCBI Taxonomy" id="660518"/>
    <lineage>
        <taxon>Archaea</taxon>
        <taxon>Methanobacteriati</taxon>
        <taxon>Methanobacteriota</taxon>
        <taxon>Stenosarchaea group</taxon>
        <taxon>Halobacteria</taxon>
        <taxon>Halobacteriales</taxon>
        <taxon>Haloarculaceae</taxon>
        <taxon>Halorientalis</taxon>
    </lineage>
</organism>
<reference evidence="2" key="1">
    <citation type="submission" date="2016-10" db="EMBL/GenBank/DDBJ databases">
        <authorList>
            <person name="Varghese N."/>
            <person name="Submissions S."/>
        </authorList>
    </citation>
    <scope>NUCLEOTIDE SEQUENCE [LARGE SCALE GENOMIC DNA]</scope>
    <source>
        <strain evidence="2">IBRC-M 10760</strain>
    </source>
</reference>
<evidence type="ECO:0000313" key="2">
    <source>
        <dbReference type="Proteomes" id="UP000199076"/>
    </source>
</evidence>
<dbReference type="OrthoDB" id="93587at2157"/>
<dbReference type="RefSeq" id="WP_092695815.1">
    <property type="nucleotide sequence ID" value="NZ_FNBK01000044.1"/>
</dbReference>
<dbReference type="InterPro" id="IPR058966">
    <property type="entry name" value="MJECL33-like"/>
</dbReference>
<dbReference type="Proteomes" id="UP000199076">
    <property type="component" value="Unassembled WGS sequence"/>
</dbReference>
<gene>
    <name evidence="1" type="ORF">SAMN05216218_1441</name>
</gene>
<sequence length="364" mass="42143">MSTTSIQSRRDLFDVFQHTIEGTYDELVEDQELQPGQTMLKTFLIESNVTPEELHKRVDITEAREVDFDLQELIIRRNGTKYTFFLDHDDSRFWTLYTLEESEDAKKVVRDMVSGVRNGLDYTWMPIEQQREIMKMGEFRNVGVSYDADDVFSEDYIDERLDFGDLSVRSSGRGTGTLFDILDSHDELSSFLSLSSVGIKRNVNGSFILERVTHNGRFTTSGGDSIQLHLDTVAEIKERYATLLRKIEENHRLSYESKEHGTGMDGTPLVIELDNEIEDVREFIENTITAKNPLRLWGAKTKLDDQYWKVKGVDLHNNDKYTIEICPQWLRLYLGDEACGNTALRIYSNLQRHYDSNATMEVEE</sequence>
<proteinExistence type="predicted"/>
<name>A0A1G7UA44_9EURY</name>
<accession>A0A1G7UA44</accession>
<protein>
    <submittedName>
        <fullName evidence="1">Uncharacterized protein</fullName>
    </submittedName>
</protein>
<dbReference type="AlphaFoldDB" id="A0A1G7UA44"/>